<dbReference type="AlphaFoldDB" id="A0A9P6HU65"/>
<dbReference type="GO" id="GO:0005737">
    <property type="term" value="C:cytoplasm"/>
    <property type="evidence" value="ECO:0007669"/>
    <property type="project" value="TreeGrafter"/>
</dbReference>
<evidence type="ECO:0000256" key="3">
    <source>
        <dbReference type="ARBA" id="ARBA00022670"/>
    </source>
</evidence>
<dbReference type="GO" id="GO:0016579">
    <property type="term" value="P:protein deubiquitination"/>
    <property type="evidence" value="ECO:0007669"/>
    <property type="project" value="InterPro"/>
</dbReference>
<dbReference type="EMBL" id="WIUZ02000001">
    <property type="protein sequence ID" value="KAF9793392.1"/>
    <property type="molecule type" value="Genomic_DNA"/>
</dbReference>
<evidence type="ECO:0000256" key="10">
    <source>
        <dbReference type="PROSITE-ProRule" id="PRU01393"/>
    </source>
</evidence>
<dbReference type="Gene3D" id="1.20.58.860">
    <property type="match status" value="1"/>
</dbReference>
<evidence type="ECO:0000256" key="4">
    <source>
        <dbReference type="ARBA" id="ARBA00022786"/>
    </source>
</evidence>
<comment type="similarity">
    <text evidence="2 7 10 11">Belongs to the peptidase C12 family.</text>
</comment>
<dbReference type="PROSITE" id="PS52048">
    <property type="entry name" value="UCH_DOMAIN"/>
    <property type="match status" value="1"/>
</dbReference>
<evidence type="ECO:0000313" key="15">
    <source>
        <dbReference type="Proteomes" id="UP000736335"/>
    </source>
</evidence>
<dbReference type="SUPFAM" id="SSF54001">
    <property type="entry name" value="Cysteine proteinases"/>
    <property type="match status" value="1"/>
</dbReference>
<feature type="active site" description="Nucleophile" evidence="8 10">
    <location>
        <position position="89"/>
    </location>
</feature>
<evidence type="ECO:0000259" key="13">
    <source>
        <dbReference type="PROSITE" id="PS52048"/>
    </source>
</evidence>
<evidence type="ECO:0000256" key="7">
    <source>
        <dbReference type="PIRNR" id="PIRNR038120"/>
    </source>
</evidence>
<dbReference type="PRINTS" id="PR00707">
    <property type="entry name" value="UBCTHYDRLASE"/>
</dbReference>
<evidence type="ECO:0000256" key="5">
    <source>
        <dbReference type="ARBA" id="ARBA00022801"/>
    </source>
</evidence>
<name>A0A9P6HU65_9AGAM</name>
<dbReference type="InterPro" id="IPR038765">
    <property type="entry name" value="Papain-like_cys_pep_sf"/>
</dbReference>
<evidence type="ECO:0000256" key="2">
    <source>
        <dbReference type="ARBA" id="ARBA00009326"/>
    </source>
</evidence>
<feature type="site" description="Transition state stabilizer" evidence="10">
    <location>
        <position position="83"/>
    </location>
</feature>
<dbReference type="Gene3D" id="3.40.532.10">
    <property type="entry name" value="Peptidase C12, ubiquitin carboxyl-terminal hydrolase"/>
    <property type="match status" value="1"/>
</dbReference>
<dbReference type="InterPro" id="IPR001578">
    <property type="entry name" value="Peptidase_C12_UCH"/>
</dbReference>
<dbReference type="PIRSF" id="PIRSF038120">
    <property type="entry name" value="Ubiquitinyl_hydrolase_UCH37"/>
    <property type="match status" value="1"/>
</dbReference>
<feature type="active site" description="Proton donor" evidence="8 10">
    <location>
        <position position="164"/>
    </location>
</feature>
<feature type="domain" description="UCH catalytic" evidence="13">
    <location>
        <begin position="9"/>
        <end position="227"/>
    </location>
</feature>
<evidence type="ECO:0000256" key="11">
    <source>
        <dbReference type="RuleBase" id="RU361215"/>
    </source>
</evidence>
<evidence type="ECO:0000256" key="6">
    <source>
        <dbReference type="ARBA" id="ARBA00022807"/>
    </source>
</evidence>
<proteinExistence type="inferred from homology"/>
<dbReference type="EC" id="3.4.19.12" evidence="7 11"/>
<dbReference type="PANTHER" id="PTHR10589:SF16">
    <property type="entry name" value="UBIQUITIN CARBOXYL-TERMINAL HYDROLASE ISOZYME L5"/>
    <property type="match status" value="1"/>
</dbReference>
<gene>
    <name evidence="14" type="ORF">BJ322DRAFT_1034412</name>
</gene>
<keyword evidence="3 7" id="KW-0645">Protease</keyword>
<dbReference type="InterPro" id="IPR041507">
    <property type="entry name" value="UCH_C"/>
</dbReference>
<dbReference type="GO" id="GO:0006511">
    <property type="term" value="P:ubiquitin-dependent protein catabolic process"/>
    <property type="evidence" value="ECO:0007669"/>
    <property type="project" value="UniProtKB-UniRule"/>
</dbReference>
<evidence type="ECO:0000256" key="12">
    <source>
        <dbReference type="SAM" id="MobiDB-lite"/>
    </source>
</evidence>
<protein>
    <recommendedName>
        <fullName evidence="7 11">Ubiquitin carboxyl-terminal hydrolase</fullName>
        <ecNumber evidence="7 11">3.4.19.12</ecNumber>
    </recommendedName>
</protein>
<evidence type="ECO:0000256" key="1">
    <source>
        <dbReference type="ARBA" id="ARBA00000707"/>
    </source>
</evidence>
<keyword evidence="4 7" id="KW-0833">Ubl conjugation pathway</keyword>
<dbReference type="Pfam" id="PF01088">
    <property type="entry name" value="Peptidase_C12"/>
    <property type="match status" value="1"/>
</dbReference>
<accession>A0A9P6HU65</accession>
<evidence type="ECO:0000313" key="14">
    <source>
        <dbReference type="EMBL" id="KAF9793392.1"/>
    </source>
</evidence>
<keyword evidence="15" id="KW-1185">Reference proteome</keyword>
<reference evidence="14" key="1">
    <citation type="journal article" date="2020" name="Nat. Commun.">
        <title>Large-scale genome sequencing of mycorrhizal fungi provides insights into the early evolution of symbiotic traits.</title>
        <authorList>
            <person name="Miyauchi S."/>
            <person name="Kiss E."/>
            <person name="Kuo A."/>
            <person name="Drula E."/>
            <person name="Kohler A."/>
            <person name="Sanchez-Garcia M."/>
            <person name="Morin E."/>
            <person name="Andreopoulos B."/>
            <person name="Barry K.W."/>
            <person name="Bonito G."/>
            <person name="Buee M."/>
            <person name="Carver A."/>
            <person name="Chen C."/>
            <person name="Cichocki N."/>
            <person name="Clum A."/>
            <person name="Culley D."/>
            <person name="Crous P.W."/>
            <person name="Fauchery L."/>
            <person name="Girlanda M."/>
            <person name="Hayes R.D."/>
            <person name="Keri Z."/>
            <person name="LaButti K."/>
            <person name="Lipzen A."/>
            <person name="Lombard V."/>
            <person name="Magnuson J."/>
            <person name="Maillard F."/>
            <person name="Murat C."/>
            <person name="Nolan M."/>
            <person name="Ohm R.A."/>
            <person name="Pangilinan J."/>
            <person name="Pereira M.F."/>
            <person name="Perotto S."/>
            <person name="Peter M."/>
            <person name="Pfister S."/>
            <person name="Riley R."/>
            <person name="Sitrit Y."/>
            <person name="Stielow J.B."/>
            <person name="Szollosi G."/>
            <person name="Zifcakova L."/>
            <person name="Stursova M."/>
            <person name="Spatafora J.W."/>
            <person name="Tedersoo L."/>
            <person name="Vaario L.M."/>
            <person name="Yamada A."/>
            <person name="Yan M."/>
            <person name="Wang P."/>
            <person name="Xu J."/>
            <person name="Bruns T."/>
            <person name="Baldrian P."/>
            <person name="Vilgalys R."/>
            <person name="Dunand C."/>
            <person name="Henrissat B."/>
            <person name="Grigoriev I.V."/>
            <person name="Hibbett D."/>
            <person name="Nagy L.G."/>
            <person name="Martin F.M."/>
        </authorList>
    </citation>
    <scope>NUCLEOTIDE SEQUENCE</scope>
    <source>
        <strain evidence="14">UH-Tt-Lm1</strain>
    </source>
</reference>
<feature type="site" description="Important for enzyme activity" evidence="9 10">
    <location>
        <position position="179"/>
    </location>
</feature>
<dbReference type="PANTHER" id="PTHR10589">
    <property type="entry name" value="UBIQUITIN CARBOXYL-TERMINAL HYDROLASE"/>
    <property type="match status" value="1"/>
</dbReference>
<reference evidence="14" key="2">
    <citation type="submission" date="2020-11" db="EMBL/GenBank/DDBJ databases">
        <authorList>
            <consortium name="DOE Joint Genome Institute"/>
            <person name="Kuo A."/>
            <person name="Miyauchi S."/>
            <person name="Kiss E."/>
            <person name="Drula E."/>
            <person name="Kohler A."/>
            <person name="Sanchez-Garcia M."/>
            <person name="Andreopoulos B."/>
            <person name="Barry K.W."/>
            <person name="Bonito G."/>
            <person name="Buee M."/>
            <person name="Carver A."/>
            <person name="Chen C."/>
            <person name="Cichocki N."/>
            <person name="Clum A."/>
            <person name="Culley D."/>
            <person name="Crous P.W."/>
            <person name="Fauchery L."/>
            <person name="Girlanda M."/>
            <person name="Hayes R."/>
            <person name="Keri Z."/>
            <person name="Labutti K."/>
            <person name="Lipzen A."/>
            <person name="Lombard V."/>
            <person name="Magnuson J."/>
            <person name="Maillard F."/>
            <person name="Morin E."/>
            <person name="Murat C."/>
            <person name="Nolan M."/>
            <person name="Ohm R."/>
            <person name="Pangilinan J."/>
            <person name="Pereira M."/>
            <person name="Perotto S."/>
            <person name="Peter M."/>
            <person name="Riley R."/>
            <person name="Sitrit Y."/>
            <person name="Stielow B."/>
            <person name="Szollosi G."/>
            <person name="Zifcakova L."/>
            <person name="Stursova M."/>
            <person name="Spatafora J.W."/>
            <person name="Tedersoo L."/>
            <person name="Vaario L.-M."/>
            <person name="Yamada A."/>
            <person name="Yan M."/>
            <person name="Wang P."/>
            <person name="Xu J."/>
            <person name="Bruns T."/>
            <person name="Baldrian P."/>
            <person name="Vilgalys R."/>
            <person name="Henrissat B."/>
            <person name="Grigoriev I.V."/>
            <person name="Hibbett D."/>
            <person name="Nagy L.G."/>
            <person name="Martin F.M."/>
        </authorList>
    </citation>
    <scope>NUCLEOTIDE SEQUENCE</scope>
    <source>
        <strain evidence="14">UH-Tt-Lm1</strain>
    </source>
</reference>
<dbReference type="Proteomes" id="UP000736335">
    <property type="component" value="Unassembled WGS sequence"/>
</dbReference>
<organism evidence="14 15">
    <name type="scientific">Thelephora terrestris</name>
    <dbReference type="NCBI Taxonomy" id="56493"/>
    <lineage>
        <taxon>Eukaryota</taxon>
        <taxon>Fungi</taxon>
        <taxon>Dikarya</taxon>
        <taxon>Basidiomycota</taxon>
        <taxon>Agaricomycotina</taxon>
        <taxon>Agaricomycetes</taxon>
        <taxon>Thelephorales</taxon>
        <taxon>Thelephoraceae</taxon>
        <taxon>Thelephora</taxon>
    </lineage>
</organism>
<comment type="catalytic activity">
    <reaction evidence="1 7 10 11">
        <text>Thiol-dependent hydrolysis of ester, thioester, amide, peptide and isopeptide bonds formed by the C-terminal Gly of ubiquitin (a 76-residue protein attached to proteins as an intracellular targeting signal).</text>
        <dbReference type="EC" id="3.4.19.12"/>
    </reaction>
</comment>
<dbReference type="InterPro" id="IPR017390">
    <property type="entry name" value="Ubiquitinyl_hydrolase_UCH37"/>
</dbReference>
<dbReference type="InterPro" id="IPR036959">
    <property type="entry name" value="Peptidase_C12_UCH_sf"/>
</dbReference>
<evidence type="ECO:0000256" key="8">
    <source>
        <dbReference type="PIRSR" id="PIRSR038120-1"/>
    </source>
</evidence>
<keyword evidence="5 7" id="KW-0378">Hydrolase</keyword>
<dbReference type="OrthoDB" id="1924260at2759"/>
<dbReference type="Pfam" id="PF18031">
    <property type="entry name" value="UCH_C"/>
    <property type="match status" value="1"/>
</dbReference>
<evidence type="ECO:0000256" key="9">
    <source>
        <dbReference type="PIRSR" id="PIRSR038120-2"/>
    </source>
</evidence>
<sequence length="322" mass="35322">MSTGEENSGWNLTESDPGVFTELLRSLGVPMIFDDLYSLDPSTLAAHEPLHALIFLFKWTSDSPDPTSGGSYDSDFPGFFAHQVVNNACATLAVLNALGNIPSLKSGQPLAELFNFTQGMDPQTRGLVVTSADWLRECHNSLTPPSAISLDGLGLPKSSEDAYHFIVYLPFMGSVYELDGLKASPIRHGAYEENSEGWAGKAREVIESRIATYPPGSLEFSLLALHDDPLPTLQEQLSVAQTAGDQSLLAELMQNISDENSKRERWAFENALRRHNHMGLMHALLKLLAKTDNLDAAKEGAKTKMTERREKAKARGEAMDED</sequence>
<feature type="region of interest" description="Disordered" evidence="12">
    <location>
        <begin position="298"/>
        <end position="322"/>
    </location>
</feature>
<dbReference type="GO" id="GO:0004843">
    <property type="term" value="F:cysteine-type deubiquitinase activity"/>
    <property type="evidence" value="ECO:0007669"/>
    <property type="project" value="UniProtKB-UniRule"/>
</dbReference>
<comment type="caution">
    <text evidence="14">The sequence shown here is derived from an EMBL/GenBank/DDBJ whole genome shotgun (WGS) entry which is preliminary data.</text>
</comment>
<keyword evidence="6 7" id="KW-0788">Thiol protease</keyword>